<name>A0A2S6EZ95_LEGPN</name>
<evidence type="ECO:0000256" key="5">
    <source>
        <dbReference type="ARBA" id="ARBA00049269"/>
    </source>
</evidence>
<dbReference type="InterPro" id="IPR001106">
    <property type="entry name" value="Aromatic_Lyase"/>
</dbReference>
<organism evidence="10 11">
    <name type="scientific">Legionella pneumophila</name>
    <dbReference type="NCBI Taxonomy" id="446"/>
    <lineage>
        <taxon>Bacteria</taxon>
        <taxon>Pseudomonadati</taxon>
        <taxon>Pseudomonadota</taxon>
        <taxon>Gammaproteobacteria</taxon>
        <taxon>Legionellales</taxon>
        <taxon>Legionellaceae</taxon>
        <taxon>Legionella</taxon>
    </lineage>
</organism>
<evidence type="ECO:0000256" key="9">
    <source>
        <dbReference type="RuleBase" id="RU004480"/>
    </source>
</evidence>
<dbReference type="GO" id="GO:0019556">
    <property type="term" value="P:L-histidine catabolic process to glutamate and formamide"/>
    <property type="evidence" value="ECO:0007669"/>
    <property type="project" value="UniProtKB-UniPathway"/>
</dbReference>
<dbReference type="GO" id="GO:0019557">
    <property type="term" value="P:L-histidine catabolic process to glutamate and formate"/>
    <property type="evidence" value="ECO:0007669"/>
    <property type="project" value="UniProtKB-UniPathway"/>
</dbReference>
<proteinExistence type="inferred from homology"/>
<reference evidence="10 11" key="1">
    <citation type="submission" date="2018-02" db="EMBL/GenBank/DDBJ databases">
        <title>Draft genome sequences of four Legionella pneumophila clinical strains isolated in Ontario.</title>
        <authorList>
            <person name="Fortuna A."/>
            <person name="Ramnarine R."/>
            <person name="Li A."/>
            <person name="Frantz C."/>
            <person name="Mallo G."/>
        </authorList>
    </citation>
    <scope>NUCLEOTIDE SEQUENCE [LARGE SCALE GENOMIC DNA]</scope>
    <source>
        <strain evidence="10 11">LG61</strain>
    </source>
</reference>
<evidence type="ECO:0000256" key="7">
    <source>
        <dbReference type="RuleBase" id="RU003954"/>
    </source>
</evidence>
<feature type="modified residue" description="2,3-didehydroalanine (Ser)" evidence="6">
    <location>
        <position position="174"/>
    </location>
</feature>
<dbReference type="AlphaFoldDB" id="A0A2S6EZ95"/>
<dbReference type="Gene3D" id="1.20.200.10">
    <property type="entry name" value="Fumarase/aspartase (Central domain)"/>
    <property type="match status" value="1"/>
</dbReference>
<dbReference type="EMBL" id="PQWY01000011">
    <property type="protein sequence ID" value="PPK30491.1"/>
    <property type="molecule type" value="Genomic_DNA"/>
</dbReference>
<comment type="pathway">
    <text evidence="1 6 8">Amino-acid degradation; L-histidine degradation into L-glutamate; N-formimidoyl-L-glutamate from L-histidine: step 1/3.</text>
</comment>
<sequence length="535" mass="58237">MRMQVINLPSNVPKRIRFGYPWNLKRSLFMSEHFILQPGQLSLLSIKQILDEGQSCVLAESAFELINASHQTVKKVIDEKKTVYGINTGFGSLANQTISADCLKELQRNIVLSHACGTGKLLPDEVVALILLLKINNLAQGYSGVRLELINALIALFNHKVYPCIPSKGSVGASGDLVPLAHLSLPLLGEGEVRHQGQVISAEEGLKRARLKPLELEAKEGLALLNGLQVSTALALSALFISETLFETAIISGSLSVDAASGSDVPFDDRIHQIRGHQTQISTAGMYRNLLAGSQIRESHRHCHRVQDPYSLRCQPQIMGAVLHQMEFVGQTLQVEANAISDNPLVFAEQGDILSGGNFHGEIIAMAADNLALALSEIGGSAERRIALLIDKNFSGLPAFLVRESGLNSGFMIAHVTAASCASDNKALAHPHSVDSLPTSANQEDHVSMATSAARRLHEMIDNTSTILAIELLAACQGLEFHKPLKTSPQLDKIYQGVRSVVKEYDKDRYFAPDIEKIKQKILNKEFSLLTLTSE</sequence>
<evidence type="ECO:0000256" key="2">
    <source>
        <dbReference type="ARBA" id="ARBA00012994"/>
    </source>
</evidence>
<keyword evidence="6" id="KW-0963">Cytoplasm</keyword>
<dbReference type="FunFam" id="1.20.200.10:FF:000003">
    <property type="entry name" value="Histidine ammonia-lyase"/>
    <property type="match status" value="1"/>
</dbReference>
<dbReference type="InterPro" id="IPR008948">
    <property type="entry name" value="L-Aspartase-like"/>
</dbReference>
<evidence type="ECO:0000256" key="8">
    <source>
        <dbReference type="RuleBase" id="RU004479"/>
    </source>
</evidence>
<dbReference type="InterPro" id="IPR005921">
    <property type="entry name" value="HutH"/>
</dbReference>
<evidence type="ECO:0000256" key="3">
    <source>
        <dbReference type="ARBA" id="ARBA00022808"/>
    </source>
</evidence>
<accession>A0A2S6EZ95</accession>
<evidence type="ECO:0000313" key="10">
    <source>
        <dbReference type="EMBL" id="PPK30491.1"/>
    </source>
</evidence>
<dbReference type="FunFam" id="1.10.275.10:FF:000005">
    <property type="entry name" value="Histidine ammonia-lyase"/>
    <property type="match status" value="1"/>
</dbReference>
<evidence type="ECO:0000313" key="11">
    <source>
        <dbReference type="Proteomes" id="UP000239239"/>
    </source>
</evidence>
<evidence type="ECO:0000256" key="1">
    <source>
        <dbReference type="ARBA" id="ARBA00005113"/>
    </source>
</evidence>
<dbReference type="GO" id="GO:0005737">
    <property type="term" value="C:cytoplasm"/>
    <property type="evidence" value="ECO:0007669"/>
    <property type="project" value="UniProtKB-SubCell"/>
</dbReference>
<dbReference type="PROSITE" id="PS00488">
    <property type="entry name" value="PAL_HISTIDASE"/>
    <property type="match status" value="1"/>
</dbReference>
<comment type="PTM">
    <text evidence="6">Contains an active site 4-methylidene-imidazol-5-one (MIO), which is formed autocatalytically by cyclization and dehydration of residues Ala-Ser-Gly.</text>
</comment>
<dbReference type="Gene3D" id="1.10.275.10">
    <property type="entry name" value="Fumarase/aspartase (N-terminal domain)"/>
    <property type="match status" value="1"/>
</dbReference>
<dbReference type="GO" id="GO:0004397">
    <property type="term" value="F:histidine ammonia-lyase activity"/>
    <property type="evidence" value="ECO:0007669"/>
    <property type="project" value="UniProtKB-UniRule"/>
</dbReference>
<feature type="cross-link" description="5-imidazolinone (Ala-Gly)" evidence="6">
    <location>
        <begin position="173"/>
        <end position="175"/>
    </location>
</feature>
<dbReference type="CDD" id="cd00332">
    <property type="entry name" value="PAL-HAL"/>
    <property type="match status" value="1"/>
</dbReference>
<comment type="catalytic activity">
    <reaction evidence="5 6 8">
        <text>L-histidine = trans-urocanate + NH4(+)</text>
        <dbReference type="Rhea" id="RHEA:21232"/>
        <dbReference type="ChEBI" id="CHEBI:17771"/>
        <dbReference type="ChEBI" id="CHEBI:28938"/>
        <dbReference type="ChEBI" id="CHEBI:57595"/>
        <dbReference type="EC" id="4.3.1.3"/>
    </reaction>
</comment>
<dbReference type="InterPro" id="IPR022313">
    <property type="entry name" value="Phe/His_NH3-lyase_AS"/>
</dbReference>
<keyword evidence="4 6" id="KW-0456">Lyase</keyword>
<gene>
    <name evidence="6 10" type="primary">hutH</name>
    <name evidence="10" type="ORF">C3928_06930</name>
</gene>
<dbReference type="SUPFAM" id="SSF48557">
    <property type="entry name" value="L-aspartase-like"/>
    <property type="match status" value="1"/>
</dbReference>
<dbReference type="NCBIfam" id="TIGR01225">
    <property type="entry name" value="hutH"/>
    <property type="match status" value="1"/>
</dbReference>
<dbReference type="InterPro" id="IPR024083">
    <property type="entry name" value="Fumarase/histidase_N"/>
</dbReference>
<dbReference type="Proteomes" id="UP000239239">
    <property type="component" value="Unassembled WGS sequence"/>
</dbReference>
<dbReference type="NCBIfam" id="NF006871">
    <property type="entry name" value="PRK09367.1"/>
    <property type="match status" value="1"/>
</dbReference>
<protein>
    <recommendedName>
        <fullName evidence="2 6">Histidine ammonia-lyase</fullName>
        <shortName evidence="6">Histidase</shortName>
        <ecNumber evidence="2 6">4.3.1.3</ecNumber>
    </recommendedName>
</protein>
<dbReference type="Pfam" id="PF00221">
    <property type="entry name" value="Lyase_aromatic"/>
    <property type="match status" value="1"/>
</dbReference>
<comment type="caution">
    <text evidence="10">The sequence shown here is derived from an EMBL/GenBank/DDBJ whole genome shotgun (WGS) entry which is preliminary data.</text>
</comment>
<evidence type="ECO:0000256" key="4">
    <source>
        <dbReference type="ARBA" id="ARBA00023239"/>
    </source>
</evidence>
<dbReference type="EC" id="4.3.1.3" evidence="2 6"/>
<dbReference type="HAMAP" id="MF_00229">
    <property type="entry name" value="His_ammonia_lyase"/>
    <property type="match status" value="1"/>
</dbReference>
<dbReference type="OrthoDB" id="9806955at2"/>
<comment type="subcellular location">
    <subcellularLocation>
        <location evidence="6 9">Cytoplasm</location>
    </subcellularLocation>
</comment>
<evidence type="ECO:0000256" key="6">
    <source>
        <dbReference type="HAMAP-Rule" id="MF_00229"/>
    </source>
</evidence>
<comment type="similarity">
    <text evidence="6 7">Belongs to the PAL/histidase family.</text>
</comment>
<dbReference type="PANTHER" id="PTHR10362">
    <property type="entry name" value="HISTIDINE AMMONIA-LYASE"/>
    <property type="match status" value="1"/>
</dbReference>
<dbReference type="UniPathway" id="UPA00379">
    <property type="reaction ID" value="UER00549"/>
</dbReference>
<keyword evidence="3 6" id="KW-0369">Histidine metabolism</keyword>